<proteinExistence type="predicted"/>
<dbReference type="AlphaFoldDB" id="A0A6A3TBC2"/>
<comment type="caution">
    <text evidence="1">The sequence shown here is derived from an EMBL/GenBank/DDBJ whole genome shotgun (WGS) entry which is preliminary data.</text>
</comment>
<sequence>MNTCRVESISAAGSDLVVRVSAAGSDLVVRVGGGLGLGGVCGGAELGLGLGVGGAMSAPSVDSYSDSDLVVHVSAIACEFLVSCGWRRGQGELTTVYGAKVSLAPSLDYTEIHCFRSDSSEETGSGGMLAMSATCDTISTARMHSF</sequence>
<dbReference type="Proteomes" id="UP000441208">
    <property type="component" value="Unassembled WGS sequence"/>
</dbReference>
<name>A0A6A3TBC2_9STRA</name>
<reference evidence="1 2" key="1">
    <citation type="submission" date="2018-08" db="EMBL/GenBank/DDBJ databases">
        <title>Genomic investigation of the strawberry pathogen Phytophthora fragariae indicates pathogenicity is determined by transcriptional variation in three key races.</title>
        <authorList>
            <person name="Adams T.M."/>
            <person name="Armitage A.D."/>
            <person name="Sobczyk M.K."/>
            <person name="Bates H.J."/>
            <person name="Dunwell J.M."/>
            <person name="Nellist C.F."/>
            <person name="Harrison R.J."/>
        </authorList>
    </citation>
    <scope>NUCLEOTIDE SEQUENCE [LARGE SCALE GENOMIC DNA]</scope>
    <source>
        <strain evidence="1 2">NOV-71</strain>
    </source>
</reference>
<evidence type="ECO:0000313" key="2">
    <source>
        <dbReference type="Proteomes" id="UP000441208"/>
    </source>
</evidence>
<gene>
    <name evidence="1" type="ORF">PF007_g5684</name>
</gene>
<dbReference type="EMBL" id="QXFZ01000202">
    <property type="protein sequence ID" value="KAE9127252.1"/>
    <property type="molecule type" value="Genomic_DNA"/>
</dbReference>
<evidence type="ECO:0000313" key="1">
    <source>
        <dbReference type="EMBL" id="KAE9127252.1"/>
    </source>
</evidence>
<organism evidence="1 2">
    <name type="scientific">Phytophthora fragariae</name>
    <dbReference type="NCBI Taxonomy" id="53985"/>
    <lineage>
        <taxon>Eukaryota</taxon>
        <taxon>Sar</taxon>
        <taxon>Stramenopiles</taxon>
        <taxon>Oomycota</taxon>
        <taxon>Peronosporomycetes</taxon>
        <taxon>Peronosporales</taxon>
        <taxon>Peronosporaceae</taxon>
        <taxon>Phytophthora</taxon>
    </lineage>
</organism>
<accession>A0A6A3TBC2</accession>
<protein>
    <submittedName>
        <fullName evidence="1">Uncharacterized protein</fullName>
    </submittedName>
</protein>